<keyword evidence="5" id="KW-0067">ATP-binding</keyword>
<dbReference type="InterPro" id="IPR044140">
    <property type="entry name" value="ProRS_anticodon_short"/>
</dbReference>
<evidence type="ECO:0000256" key="1">
    <source>
        <dbReference type="ARBA" id="ARBA00012831"/>
    </source>
</evidence>
<feature type="domain" description="Aminoacyl-transfer RNA synthetases class-II family profile" evidence="10">
    <location>
        <begin position="38"/>
        <end position="308"/>
    </location>
</feature>
<evidence type="ECO:0000256" key="8">
    <source>
        <dbReference type="ARBA" id="ARBA00029731"/>
    </source>
</evidence>
<dbReference type="GO" id="GO:0005524">
    <property type="term" value="F:ATP binding"/>
    <property type="evidence" value="ECO:0007669"/>
    <property type="project" value="UniProtKB-KW"/>
</dbReference>
<dbReference type="InterPro" id="IPR002314">
    <property type="entry name" value="aa-tRNA-synt_IIb"/>
</dbReference>
<dbReference type="EMBL" id="MHVS01000003">
    <property type="protein sequence ID" value="OHA96924.1"/>
    <property type="molecule type" value="Genomic_DNA"/>
</dbReference>
<keyword evidence="3" id="KW-0436">Ligase</keyword>
<evidence type="ECO:0000259" key="10">
    <source>
        <dbReference type="PROSITE" id="PS50862"/>
    </source>
</evidence>
<evidence type="ECO:0000256" key="6">
    <source>
        <dbReference type="ARBA" id="ARBA00022917"/>
    </source>
</evidence>
<protein>
    <recommendedName>
        <fullName evidence="2">Proline--tRNA ligase</fullName>
        <ecNumber evidence="1">6.1.1.15</ecNumber>
    </recommendedName>
    <alternativeName>
        <fullName evidence="8">Prolyl-tRNA synthetase</fullName>
    </alternativeName>
</protein>
<dbReference type="InterPro" id="IPR004154">
    <property type="entry name" value="Anticodon-bd"/>
</dbReference>
<dbReference type="Pfam" id="PF03129">
    <property type="entry name" value="HGTP_anticodon"/>
    <property type="match status" value="1"/>
</dbReference>
<evidence type="ECO:0000256" key="7">
    <source>
        <dbReference type="ARBA" id="ARBA00023146"/>
    </source>
</evidence>
<dbReference type="GO" id="GO:0005829">
    <property type="term" value="C:cytosol"/>
    <property type="evidence" value="ECO:0007669"/>
    <property type="project" value="TreeGrafter"/>
</dbReference>
<dbReference type="PRINTS" id="PR01046">
    <property type="entry name" value="TRNASYNTHPRO"/>
</dbReference>
<gene>
    <name evidence="11" type="ORF">A3D49_02355</name>
</gene>
<dbReference type="InterPro" id="IPR050062">
    <property type="entry name" value="Pro-tRNA_synthetase"/>
</dbReference>
<dbReference type="SUPFAM" id="SSF52954">
    <property type="entry name" value="Class II aaRS ABD-related"/>
    <property type="match status" value="1"/>
</dbReference>
<dbReference type="InterPro" id="IPR036621">
    <property type="entry name" value="Anticodon-bd_dom_sf"/>
</dbReference>
<dbReference type="PANTHER" id="PTHR42753">
    <property type="entry name" value="MITOCHONDRIAL RIBOSOME PROTEIN L39/PROLYL-TRNA LIGASE FAMILY MEMBER"/>
    <property type="match status" value="1"/>
</dbReference>
<evidence type="ECO:0000256" key="2">
    <source>
        <dbReference type="ARBA" id="ARBA00019110"/>
    </source>
</evidence>
<dbReference type="Proteomes" id="UP000177279">
    <property type="component" value="Unassembled WGS sequence"/>
</dbReference>
<keyword evidence="4" id="KW-0547">Nucleotide-binding</keyword>
<comment type="catalytic activity">
    <reaction evidence="9">
        <text>tRNA(Pro) + L-proline + ATP = L-prolyl-tRNA(Pro) + AMP + diphosphate</text>
        <dbReference type="Rhea" id="RHEA:14305"/>
        <dbReference type="Rhea" id="RHEA-COMP:9700"/>
        <dbReference type="Rhea" id="RHEA-COMP:9702"/>
        <dbReference type="ChEBI" id="CHEBI:30616"/>
        <dbReference type="ChEBI" id="CHEBI:33019"/>
        <dbReference type="ChEBI" id="CHEBI:60039"/>
        <dbReference type="ChEBI" id="CHEBI:78442"/>
        <dbReference type="ChEBI" id="CHEBI:78532"/>
        <dbReference type="ChEBI" id="CHEBI:456215"/>
        <dbReference type="EC" id="6.1.1.15"/>
    </reaction>
</comment>
<dbReference type="SUPFAM" id="SSF55681">
    <property type="entry name" value="Class II aaRS and biotin synthetases"/>
    <property type="match status" value="1"/>
</dbReference>
<name>A0A1G2THY1_9BACT</name>
<dbReference type="CDD" id="cd00861">
    <property type="entry name" value="ProRS_anticodon_short"/>
    <property type="match status" value="1"/>
</dbReference>
<dbReference type="InterPro" id="IPR002316">
    <property type="entry name" value="Pro-tRNA-ligase_IIa"/>
</dbReference>
<keyword evidence="6" id="KW-0648">Protein biosynthesis</keyword>
<evidence type="ECO:0000256" key="9">
    <source>
        <dbReference type="ARBA" id="ARBA00047671"/>
    </source>
</evidence>
<dbReference type="Pfam" id="PF00587">
    <property type="entry name" value="tRNA-synt_2b"/>
    <property type="match status" value="1"/>
</dbReference>
<dbReference type="PROSITE" id="PS50862">
    <property type="entry name" value="AA_TRNA_LIGASE_II"/>
    <property type="match status" value="1"/>
</dbReference>
<dbReference type="Gene3D" id="3.30.930.10">
    <property type="entry name" value="Bira Bifunctional Protein, Domain 2"/>
    <property type="match status" value="1"/>
</dbReference>
<dbReference type="GO" id="GO:0006433">
    <property type="term" value="P:prolyl-tRNA aminoacylation"/>
    <property type="evidence" value="ECO:0007669"/>
    <property type="project" value="InterPro"/>
</dbReference>
<evidence type="ECO:0000313" key="12">
    <source>
        <dbReference type="Proteomes" id="UP000177279"/>
    </source>
</evidence>
<proteinExistence type="predicted"/>
<dbReference type="Gene3D" id="3.40.50.800">
    <property type="entry name" value="Anticodon-binding domain"/>
    <property type="match status" value="1"/>
</dbReference>
<evidence type="ECO:0000256" key="3">
    <source>
        <dbReference type="ARBA" id="ARBA00022598"/>
    </source>
</evidence>
<evidence type="ECO:0000256" key="5">
    <source>
        <dbReference type="ARBA" id="ARBA00022840"/>
    </source>
</evidence>
<evidence type="ECO:0000256" key="4">
    <source>
        <dbReference type="ARBA" id="ARBA00022741"/>
    </source>
</evidence>
<dbReference type="GO" id="GO:0004827">
    <property type="term" value="F:proline-tRNA ligase activity"/>
    <property type="evidence" value="ECO:0007669"/>
    <property type="project" value="UniProtKB-EC"/>
</dbReference>
<dbReference type="PANTHER" id="PTHR42753:SF2">
    <property type="entry name" value="PROLINE--TRNA LIGASE"/>
    <property type="match status" value="1"/>
</dbReference>
<organism evidence="11 12">
    <name type="scientific">Candidatus Zambryskibacteria bacterium RIFCSPHIGHO2_02_FULL_43_37</name>
    <dbReference type="NCBI Taxonomy" id="1802749"/>
    <lineage>
        <taxon>Bacteria</taxon>
        <taxon>Candidatus Zambryskiibacteriota</taxon>
    </lineage>
</organism>
<dbReference type="InterPro" id="IPR045864">
    <property type="entry name" value="aa-tRNA-synth_II/BPL/LPL"/>
</dbReference>
<dbReference type="FunFam" id="3.40.50.800:FF:000032">
    <property type="entry name" value="Proline--tRNA ligase"/>
    <property type="match status" value="1"/>
</dbReference>
<dbReference type="InterPro" id="IPR006195">
    <property type="entry name" value="aa-tRNA-synth_II"/>
</dbReference>
<sequence length="403" mass="45003">MKQSQLFTKTRREAPADEVSKNAILLTRAGFINKELAGVYSLLPLGLRVVDKIKKIVSEEMEALGSVEFLMSTLQNKEIWEKTGRWSDEKVDVWFKSTLKSGSEVGFGWSHEEPITNLMTSHIASYHDLPVYVHQFQNKLRNEVRAKAGILRGREFLMKDMYSFARNEEEHMAFYNKATEAYLNVFRKVGLGDITYVTSASGGFFTDKFSHEFQTLCEAGEDTIYITDENGKVAVNGEVEKKGDPKKAVEVGNIFTFGTEKCEQMGLYFNDEKGNKTPVYLGSYGIGITRLMGVLAEVFGDDKGLVWPEAVAPFKVHLLSLSENSKKLADEAYEKLQAAGVEVLYDDRDARAGEKFADADLIGIPTRVVVGEKALASGMLEVKSRASGETRELPLKELINELA</sequence>
<dbReference type="AlphaFoldDB" id="A0A1G2THY1"/>
<accession>A0A1G2THY1</accession>
<dbReference type="EC" id="6.1.1.15" evidence="1"/>
<reference evidence="11 12" key="1">
    <citation type="journal article" date="2016" name="Nat. Commun.">
        <title>Thousands of microbial genomes shed light on interconnected biogeochemical processes in an aquifer system.</title>
        <authorList>
            <person name="Anantharaman K."/>
            <person name="Brown C.T."/>
            <person name="Hug L.A."/>
            <person name="Sharon I."/>
            <person name="Castelle C.J."/>
            <person name="Probst A.J."/>
            <person name="Thomas B.C."/>
            <person name="Singh A."/>
            <person name="Wilkins M.J."/>
            <person name="Karaoz U."/>
            <person name="Brodie E.L."/>
            <person name="Williams K.H."/>
            <person name="Hubbard S.S."/>
            <person name="Banfield J.F."/>
        </authorList>
    </citation>
    <scope>NUCLEOTIDE SEQUENCE [LARGE SCALE GENOMIC DNA]</scope>
</reference>
<keyword evidence="7 11" id="KW-0030">Aminoacyl-tRNA synthetase</keyword>
<evidence type="ECO:0000313" key="11">
    <source>
        <dbReference type="EMBL" id="OHA96924.1"/>
    </source>
</evidence>
<comment type="caution">
    <text evidence="11">The sequence shown here is derived from an EMBL/GenBank/DDBJ whole genome shotgun (WGS) entry which is preliminary data.</text>
</comment>